<dbReference type="Pfam" id="PF05753">
    <property type="entry name" value="TRAP_beta"/>
    <property type="match status" value="1"/>
</dbReference>
<evidence type="ECO:0000256" key="4">
    <source>
        <dbReference type="ARBA" id="ARBA00021110"/>
    </source>
</evidence>
<evidence type="ECO:0000256" key="11">
    <source>
        <dbReference type="PIRNR" id="PIRNR016400"/>
    </source>
</evidence>
<evidence type="ECO:0000256" key="1">
    <source>
        <dbReference type="ARBA" id="ARBA00002838"/>
    </source>
</evidence>
<dbReference type="PANTHER" id="PTHR12861:SF3">
    <property type="entry name" value="TRANSLOCON-ASSOCIATED PROTEIN SUBUNIT BETA"/>
    <property type="match status" value="1"/>
</dbReference>
<organism evidence="14 15">
    <name type="scientific">Frankliniella fusca</name>
    <dbReference type="NCBI Taxonomy" id="407009"/>
    <lineage>
        <taxon>Eukaryota</taxon>
        <taxon>Metazoa</taxon>
        <taxon>Ecdysozoa</taxon>
        <taxon>Arthropoda</taxon>
        <taxon>Hexapoda</taxon>
        <taxon>Insecta</taxon>
        <taxon>Pterygota</taxon>
        <taxon>Neoptera</taxon>
        <taxon>Paraneoptera</taxon>
        <taxon>Thysanoptera</taxon>
        <taxon>Terebrantia</taxon>
        <taxon>Thripoidea</taxon>
        <taxon>Thripidae</taxon>
        <taxon>Frankliniella</taxon>
    </lineage>
</organism>
<name>A0AAE1GWL6_9NEOP</name>
<evidence type="ECO:0000256" key="9">
    <source>
        <dbReference type="ARBA" id="ARBA00023136"/>
    </source>
</evidence>
<comment type="subunit">
    <text evidence="11">Heterotetramer of TRAP-alpha, TRAP-beta, TRAP-delta and TRAP-gamma.</text>
</comment>
<dbReference type="PANTHER" id="PTHR12861">
    <property type="entry name" value="TRANSLOCON-ASSOCIATED PROTEIN, BETA SUBUNIT PRECURSOR TRAP-BETA SIGNAL SEQUENCE RECEPTOR BETA SUBUNIT"/>
    <property type="match status" value="1"/>
</dbReference>
<comment type="similarity">
    <text evidence="3 11">Belongs to the TRAP-beta family.</text>
</comment>
<accession>A0AAE1GWL6</accession>
<dbReference type="InterPro" id="IPR008856">
    <property type="entry name" value="TRAP_beta"/>
</dbReference>
<evidence type="ECO:0000256" key="10">
    <source>
        <dbReference type="ARBA" id="ARBA00023180"/>
    </source>
</evidence>
<evidence type="ECO:0000313" key="15">
    <source>
        <dbReference type="Proteomes" id="UP001219518"/>
    </source>
</evidence>
<feature type="signal peptide" evidence="13">
    <location>
        <begin position="1"/>
        <end position="19"/>
    </location>
</feature>
<comment type="caution">
    <text evidence="14">The sequence shown here is derived from an EMBL/GenBank/DDBJ whole genome shotgun (WGS) entry which is preliminary data.</text>
</comment>
<proteinExistence type="inferred from homology"/>
<feature type="chain" id="PRO_5041987794" description="Translocon-associated protein subunit beta" evidence="13">
    <location>
        <begin position="20"/>
        <end position="198"/>
    </location>
</feature>
<dbReference type="EMBL" id="JAHWGI010000150">
    <property type="protein sequence ID" value="KAK3910337.1"/>
    <property type="molecule type" value="Genomic_DNA"/>
</dbReference>
<dbReference type="AlphaFoldDB" id="A0AAE1GWL6"/>
<evidence type="ECO:0000256" key="12">
    <source>
        <dbReference type="SAM" id="Phobius"/>
    </source>
</evidence>
<sequence length="198" mass="21481">MKSLCVAVLLLAVSGLVMSAEEDSSSQAKLLVSKQILNKYLVEDMDIVLKYSLYNVGSSAAVNVALKDSSFPADSFSVVGGSLELNVDRIPPGANVSHVVVVRPRKPGYFNFSSAEVNYLPSDEAKQPQFAVSSEPGEGGIIAFRDFDKKFSPHVLDWAAFAVMTLPCLAIPFLLWWSSKSKYEALVKGGKKDKSNKD</sequence>
<comment type="subcellular location">
    <subcellularLocation>
        <location evidence="2">Endoplasmic reticulum membrane</location>
        <topology evidence="2">Single-pass type I membrane protein</topology>
    </subcellularLocation>
</comment>
<gene>
    <name evidence="14" type="ORF">KUF71_020106</name>
</gene>
<reference evidence="14" key="2">
    <citation type="journal article" date="2023" name="BMC Genomics">
        <title>Pest status, molecular evolution, and epigenetic factors derived from the genome assembly of Frankliniella fusca, a thysanopteran phytovirus vector.</title>
        <authorList>
            <person name="Catto M.A."/>
            <person name="Labadie P.E."/>
            <person name="Jacobson A.L."/>
            <person name="Kennedy G.G."/>
            <person name="Srinivasan R."/>
            <person name="Hunt B.G."/>
        </authorList>
    </citation>
    <scope>NUCLEOTIDE SEQUENCE</scope>
    <source>
        <strain evidence="14">PL_HMW_Pooled</strain>
    </source>
</reference>
<feature type="transmembrane region" description="Helical" evidence="12">
    <location>
        <begin position="158"/>
        <end position="178"/>
    </location>
</feature>
<keyword evidence="10" id="KW-0325">Glycoprotein</keyword>
<dbReference type="PIRSF" id="PIRSF016400">
    <property type="entry name" value="TRAP_beta"/>
    <property type="match status" value="1"/>
</dbReference>
<evidence type="ECO:0000313" key="14">
    <source>
        <dbReference type="EMBL" id="KAK3910337.1"/>
    </source>
</evidence>
<evidence type="ECO:0000256" key="6">
    <source>
        <dbReference type="ARBA" id="ARBA00022729"/>
    </source>
</evidence>
<evidence type="ECO:0000256" key="8">
    <source>
        <dbReference type="ARBA" id="ARBA00022989"/>
    </source>
</evidence>
<dbReference type="GO" id="GO:0005789">
    <property type="term" value="C:endoplasmic reticulum membrane"/>
    <property type="evidence" value="ECO:0007669"/>
    <property type="project" value="UniProtKB-SubCell"/>
</dbReference>
<evidence type="ECO:0000256" key="5">
    <source>
        <dbReference type="ARBA" id="ARBA00022692"/>
    </source>
</evidence>
<reference evidence="14" key="1">
    <citation type="submission" date="2021-07" db="EMBL/GenBank/DDBJ databases">
        <authorList>
            <person name="Catto M.A."/>
            <person name="Jacobson A."/>
            <person name="Kennedy G."/>
            <person name="Labadie P."/>
            <person name="Hunt B.G."/>
            <person name="Srinivasan R."/>
        </authorList>
    </citation>
    <scope>NUCLEOTIDE SEQUENCE</scope>
    <source>
        <strain evidence="14">PL_HMW_Pooled</strain>
        <tissue evidence="14">Head</tissue>
    </source>
</reference>
<evidence type="ECO:0000256" key="13">
    <source>
        <dbReference type="SAM" id="SignalP"/>
    </source>
</evidence>
<keyword evidence="8 12" id="KW-1133">Transmembrane helix</keyword>
<keyword evidence="6 13" id="KW-0732">Signal</keyword>
<dbReference type="Proteomes" id="UP001219518">
    <property type="component" value="Unassembled WGS sequence"/>
</dbReference>
<evidence type="ECO:0000256" key="3">
    <source>
        <dbReference type="ARBA" id="ARBA00005610"/>
    </source>
</evidence>
<keyword evidence="5 12" id="KW-0812">Transmembrane</keyword>
<comment type="function">
    <text evidence="1 11">TRAP proteins are part of a complex whose function is to bind calcium to the ER membrane and thereby regulate the retention of ER resident proteins.</text>
</comment>
<keyword evidence="9 11" id="KW-0472">Membrane</keyword>
<protein>
    <recommendedName>
        <fullName evidence="4 11">Translocon-associated protein subunit beta</fullName>
        <shortName evidence="11">TRAP-beta</shortName>
    </recommendedName>
    <alternativeName>
        <fullName evidence="11">Signal sequence receptor subunit beta</fullName>
    </alternativeName>
</protein>
<keyword evidence="7 11" id="KW-0256">Endoplasmic reticulum</keyword>
<evidence type="ECO:0000256" key="2">
    <source>
        <dbReference type="ARBA" id="ARBA00004115"/>
    </source>
</evidence>
<evidence type="ECO:0000256" key="7">
    <source>
        <dbReference type="ARBA" id="ARBA00022824"/>
    </source>
</evidence>
<keyword evidence="15" id="KW-1185">Reference proteome</keyword>